<dbReference type="Pfam" id="PF00105">
    <property type="entry name" value="zf-C4"/>
    <property type="match status" value="1"/>
</dbReference>
<dbReference type="PIRSF" id="PIRSF500939">
    <property type="entry name" value="ERR1-2-3"/>
    <property type="match status" value="1"/>
</dbReference>
<feature type="region of interest" description="Disordered" evidence="13">
    <location>
        <begin position="1"/>
        <end position="38"/>
    </location>
</feature>
<evidence type="ECO:0000256" key="3">
    <source>
        <dbReference type="ARBA" id="ARBA00022723"/>
    </source>
</evidence>
<evidence type="ECO:0000259" key="14">
    <source>
        <dbReference type="PROSITE" id="PS51030"/>
    </source>
</evidence>
<comment type="subcellular location">
    <subcellularLocation>
        <location evidence="1 12">Nucleus</location>
    </subcellularLocation>
</comment>
<proteinExistence type="inferred from homology"/>
<dbReference type="InterPro" id="IPR000536">
    <property type="entry name" value="Nucl_hrmn_rcpt_lig-bd"/>
</dbReference>
<evidence type="ECO:0000256" key="8">
    <source>
        <dbReference type="ARBA" id="ARBA00023125"/>
    </source>
</evidence>
<evidence type="ECO:0000256" key="10">
    <source>
        <dbReference type="ARBA" id="ARBA00023170"/>
    </source>
</evidence>
<feature type="domain" description="NR LBD" evidence="15">
    <location>
        <begin position="208"/>
        <end position="432"/>
    </location>
</feature>
<comment type="caution">
    <text evidence="16">The sequence shown here is derived from an EMBL/GenBank/DDBJ whole genome shotgun (WGS) entry which is preliminary data.</text>
</comment>
<dbReference type="InterPro" id="IPR035500">
    <property type="entry name" value="NHR-like_dom_sf"/>
</dbReference>
<dbReference type="FunFam" id="3.30.50.10:FF:000008">
    <property type="entry name" value="estrogen-related receptor gamma isoform X1"/>
    <property type="match status" value="1"/>
</dbReference>
<dbReference type="PRINTS" id="PR00398">
    <property type="entry name" value="STRDHORMONER"/>
</dbReference>
<evidence type="ECO:0000256" key="9">
    <source>
        <dbReference type="ARBA" id="ARBA00023163"/>
    </source>
</evidence>
<dbReference type="InterPro" id="IPR013088">
    <property type="entry name" value="Znf_NHR/GATA"/>
</dbReference>
<dbReference type="SUPFAM" id="SSF57716">
    <property type="entry name" value="Glucocorticoid receptor-like (DNA-binding domain)"/>
    <property type="match status" value="1"/>
</dbReference>
<accession>A0A2J8W5Z7</accession>
<dbReference type="CDD" id="cd06946">
    <property type="entry name" value="NR_LBD_ERR"/>
    <property type="match status" value="1"/>
</dbReference>
<keyword evidence="3" id="KW-0479">Metal-binding</keyword>
<dbReference type="EMBL" id="NDHI03003399">
    <property type="protein sequence ID" value="PNJ65194.1"/>
    <property type="molecule type" value="Genomic_DNA"/>
</dbReference>
<dbReference type="Gene3D" id="1.10.565.10">
    <property type="entry name" value="Retinoid X Receptor"/>
    <property type="match status" value="1"/>
</dbReference>
<evidence type="ECO:0000256" key="2">
    <source>
        <dbReference type="ARBA" id="ARBA00005413"/>
    </source>
</evidence>
<dbReference type="AlphaFoldDB" id="A0A2J8W5Z7"/>
<evidence type="ECO:0000313" key="16">
    <source>
        <dbReference type="EMBL" id="PNJ65194.1"/>
    </source>
</evidence>
<feature type="compositionally biased region" description="Low complexity" evidence="13">
    <location>
        <begin position="28"/>
        <end position="38"/>
    </location>
</feature>
<evidence type="ECO:0000256" key="4">
    <source>
        <dbReference type="ARBA" id="ARBA00022771"/>
    </source>
</evidence>
<dbReference type="GO" id="GO:0005496">
    <property type="term" value="F:steroid binding"/>
    <property type="evidence" value="ECO:0007669"/>
    <property type="project" value="InterPro"/>
</dbReference>
<dbReference type="InterPro" id="IPR027289">
    <property type="entry name" value="Oest-rel_rcp"/>
</dbReference>
<dbReference type="GO" id="GO:0008270">
    <property type="term" value="F:zinc ion binding"/>
    <property type="evidence" value="ECO:0007669"/>
    <property type="project" value="UniProtKB-KW"/>
</dbReference>
<feature type="region of interest" description="Disordered" evidence="13">
    <location>
        <begin position="461"/>
        <end position="508"/>
    </location>
</feature>
<evidence type="ECO:0000259" key="15">
    <source>
        <dbReference type="PROSITE" id="PS51843"/>
    </source>
</evidence>
<evidence type="ECO:0000256" key="13">
    <source>
        <dbReference type="SAM" id="MobiDB-lite"/>
    </source>
</evidence>
<evidence type="ECO:0000256" key="12">
    <source>
        <dbReference type="PIRNR" id="PIRNR002527"/>
    </source>
</evidence>
<dbReference type="GO" id="GO:0005654">
    <property type="term" value="C:nucleoplasm"/>
    <property type="evidence" value="ECO:0007669"/>
    <property type="project" value="UniProtKB-ARBA"/>
</dbReference>
<dbReference type="InterPro" id="IPR050200">
    <property type="entry name" value="Nuclear_hormone_rcpt_NR3"/>
</dbReference>
<dbReference type="InterPro" id="IPR001628">
    <property type="entry name" value="Znf_hrmn_rcpt"/>
</dbReference>
<dbReference type="PROSITE" id="PS51843">
    <property type="entry name" value="NR_LBD"/>
    <property type="match status" value="1"/>
</dbReference>
<keyword evidence="6" id="KW-0007">Acetylation</keyword>
<sequence>MSSDDRHLGSSCGSFIKTEPSSPSSGIDALSHHSPSGSSDASGGFGLALGTHANGLDSPPMFAGTGLGGTPCRKSYEDCASGIMEDSAIKCEYMLNAIPKRLCLVCGDIASGYHYGVASCEACKAFFKRTIQGNIEYSCPATNECEITKRRRKSCQACRFMKCLKVGMLKEGVRLDRVRGGRQKYKRRLDSESSPYLSLQISPPAKKPLTKIVSYLLVAEPDKLYAMPPPGMPEGDIKALTTLCDLADRELVVIIGWAKHIPGFSNLSLGDQMSLLQSAWMEILILGIVYRSLPYDDKLVYAEDYIMDEEHSRLTGLLELYRAILQLVRRYKKLKVEKEEFVTLKALALANSDSMYIEDLEAVQKLQDLLHEALQDYELSQRHEEPRRTGKLLLTLPLLRQTAAKAVQHFYSVKLQGKVPMHKLFLEMLEAKVGQEQLRGSPKDERVSSHDGKCPFQSAAFASRDQSNPPGIPSPRPSSPTPLNERGRQISPNTRTPGSQGKHFWLTM</sequence>
<keyword evidence="9 12" id="KW-0804">Transcription</keyword>
<dbReference type="FunFam" id="1.10.565.10:FF:000009">
    <property type="entry name" value="estrogen-related receptor gamma isoform X1"/>
    <property type="match status" value="1"/>
</dbReference>
<dbReference type="PROSITE" id="PS00031">
    <property type="entry name" value="NUCLEAR_REC_DBD_1"/>
    <property type="match status" value="1"/>
</dbReference>
<feature type="compositionally biased region" description="Basic and acidic residues" evidence="13">
    <location>
        <begin position="441"/>
        <end position="453"/>
    </location>
</feature>
<evidence type="ECO:0000256" key="1">
    <source>
        <dbReference type="ARBA" id="ARBA00004123"/>
    </source>
</evidence>
<gene>
    <name evidence="16" type="ORF">CR201_G0013118</name>
</gene>
<name>A0A2J8W5Z7_PONAB</name>
<keyword evidence="8" id="KW-0238">DNA-binding</keyword>
<dbReference type="SUPFAM" id="SSF48508">
    <property type="entry name" value="Nuclear receptor ligand-binding domain"/>
    <property type="match status" value="1"/>
</dbReference>
<feature type="region of interest" description="Disordered" evidence="13">
    <location>
        <begin position="436"/>
        <end position="455"/>
    </location>
</feature>
<keyword evidence="11 12" id="KW-0539">Nucleus</keyword>
<reference evidence="16" key="1">
    <citation type="submission" date="2017-12" db="EMBL/GenBank/DDBJ databases">
        <title>High-resolution comparative analysis of great ape genomes.</title>
        <authorList>
            <person name="Pollen A."/>
            <person name="Hastie A."/>
            <person name="Hormozdiari F."/>
            <person name="Dougherty M."/>
            <person name="Liu R."/>
            <person name="Chaisson M."/>
            <person name="Hoppe E."/>
            <person name="Hill C."/>
            <person name="Pang A."/>
            <person name="Hillier L."/>
            <person name="Baker C."/>
            <person name="Armstrong J."/>
            <person name="Shendure J."/>
            <person name="Paten B."/>
            <person name="Wilson R."/>
            <person name="Chao H."/>
            <person name="Schneider V."/>
            <person name="Ventura M."/>
            <person name="Kronenberg Z."/>
            <person name="Murali S."/>
            <person name="Gordon D."/>
            <person name="Cantsilieris S."/>
            <person name="Munson K."/>
            <person name="Nelson B."/>
            <person name="Raja A."/>
            <person name="Underwood J."/>
            <person name="Diekhans M."/>
            <person name="Fiddes I."/>
            <person name="Haussler D."/>
            <person name="Eichler E."/>
        </authorList>
    </citation>
    <scope>NUCLEOTIDE SEQUENCE [LARGE SCALE GENOMIC DNA]</scope>
    <source>
        <strain evidence="16">Susie</strain>
    </source>
</reference>
<evidence type="ECO:0000256" key="5">
    <source>
        <dbReference type="ARBA" id="ARBA00022833"/>
    </source>
</evidence>
<dbReference type="CDD" id="cd07170">
    <property type="entry name" value="NR_DBD_ERR"/>
    <property type="match status" value="1"/>
</dbReference>
<dbReference type="PANTHER" id="PTHR48092">
    <property type="entry name" value="KNIRPS-RELATED PROTEIN-RELATED"/>
    <property type="match status" value="1"/>
</dbReference>
<dbReference type="EMBL" id="NDHI03003399">
    <property type="protein sequence ID" value="PNJ65195.1"/>
    <property type="molecule type" value="Genomic_DNA"/>
</dbReference>
<keyword evidence="4" id="KW-0863">Zinc-finger</keyword>
<dbReference type="SMART" id="SM00399">
    <property type="entry name" value="ZnF_C4"/>
    <property type="match status" value="1"/>
</dbReference>
<dbReference type="Gene3D" id="3.30.50.10">
    <property type="entry name" value="Erythroid Transcription Factor GATA-1, subunit A"/>
    <property type="match status" value="1"/>
</dbReference>
<comment type="similarity">
    <text evidence="2 12">Belongs to the nuclear hormone receptor family. NR3 subfamily.</text>
</comment>
<feature type="domain" description="Nuclear receptor" evidence="14">
    <location>
        <begin position="100"/>
        <end position="175"/>
    </location>
</feature>
<dbReference type="PIRSF" id="PIRSF002527">
    <property type="entry name" value="ER-like_NR"/>
    <property type="match status" value="1"/>
</dbReference>
<keyword evidence="7 12" id="KW-0805">Transcription regulation</keyword>
<feature type="compositionally biased region" description="Polar residues" evidence="13">
    <location>
        <begin position="490"/>
        <end position="499"/>
    </location>
</feature>
<evidence type="ECO:0000313" key="17">
    <source>
        <dbReference type="EMBL" id="PNJ65195.1"/>
    </source>
</evidence>
<dbReference type="InterPro" id="IPR001723">
    <property type="entry name" value="Nuclear_hrmn_rcpt"/>
</dbReference>
<dbReference type="Pfam" id="PF00104">
    <property type="entry name" value="Hormone_recep"/>
    <property type="match status" value="1"/>
</dbReference>
<dbReference type="PROSITE" id="PS51030">
    <property type="entry name" value="NUCLEAR_REC_DBD_2"/>
    <property type="match status" value="1"/>
</dbReference>
<evidence type="ECO:0000256" key="11">
    <source>
        <dbReference type="ARBA" id="ARBA00023242"/>
    </source>
</evidence>
<protein>
    <submittedName>
        <fullName evidence="16">ESRRB isoform 1</fullName>
    </submittedName>
    <submittedName>
        <fullName evidence="17">ESRRB isoform 3</fullName>
    </submittedName>
</protein>
<dbReference type="InterPro" id="IPR024178">
    <property type="entry name" value="Est_rcpt/est-rel_rcp"/>
</dbReference>
<evidence type="ECO:0000256" key="7">
    <source>
        <dbReference type="ARBA" id="ARBA00023015"/>
    </source>
</evidence>
<dbReference type="PRINTS" id="PR00047">
    <property type="entry name" value="STROIDFINGER"/>
</dbReference>
<dbReference type="GO" id="GO:0003707">
    <property type="term" value="F:nuclear steroid receptor activity"/>
    <property type="evidence" value="ECO:0007669"/>
    <property type="project" value="InterPro"/>
</dbReference>
<organism evidence="16">
    <name type="scientific">Pongo abelii</name>
    <name type="common">Sumatran orangutan</name>
    <name type="synonym">Pongo pygmaeus abelii</name>
    <dbReference type="NCBI Taxonomy" id="9601"/>
    <lineage>
        <taxon>Eukaryota</taxon>
        <taxon>Metazoa</taxon>
        <taxon>Chordata</taxon>
        <taxon>Craniata</taxon>
        <taxon>Vertebrata</taxon>
        <taxon>Euteleostomi</taxon>
        <taxon>Mammalia</taxon>
        <taxon>Eutheria</taxon>
        <taxon>Euarchontoglires</taxon>
        <taxon>Primates</taxon>
        <taxon>Haplorrhini</taxon>
        <taxon>Catarrhini</taxon>
        <taxon>Hominidae</taxon>
        <taxon>Pongo</taxon>
    </lineage>
</organism>
<evidence type="ECO:0000256" key="6">
    <source>
        <dbReference type="ARBA" id="ARBA00022990"/>
    </source>
</evidence>
<keyword evidence="5" id="KW-0862">Zinc</keyword>
<keyword evidence="10 12" id="KW-0675">Receptor</keyword>
<feature type="compositionally biased region" description="Pro residues" evidence="13">
    <location>
        <begin position="470"/>
        <end position="480"/>
    </location>
</feature>
<dbReference type="SMART" id="SM00430">
    <property type="entry name" value="HOLI"/>
    <property type="match status" value="1"/>
</dbReference>
<dbReference type="GO" id="GO:1990837">
    <property type="term" value="F:sequence-specific double-stranded DNA binding"/>
    <property type="evidence" value="ECO:0007669"/>
    <property type="project" value="UniProtKB-ARBA"/>
</dbReference>